<evidence type="ECO:0000313" key="2">
    <source>
        <dbReference type="EMBL" id="NEL77397.1"/>
    </source>
</evidence>
<name>A0A0G8TS50_XANPE</name>
<comment type="caution">
    <text evidence="2">The sequence shown here is derived from an EMBL/GenBank/DDBJ whole genome shotgun (WGS) entry which is preliminary data.</text>
</comment>
<evidence type="ECO:0000313" key="1">
    <source>
        <dbReference type="EMBL" id="KLC00656.1"/>
    </source>
</evidence>
<evidence type="ECO:0000313" key="4">
    <source>
        <dbReference type="Proteomes" id="UP000035369"/>
    </source>
</evidence>
<dbReference type="GeneID" id="61780176"/>
<evidence type="ECO:0000313" key="6">
    <source>
        <dbReference type="Proteomes" id="UP000471082"/>
    </source>
</evidence>
<gene>
    <name evidence="3" type="ORF">DB769_13805</name>
    <name evidence="2" type="ORF">G3W61_14240</name>
    <name evidence="1" type="ORF">XP315_23845</name>
</gene>
<dbReference type="EMBL" id="PUUL01000078">
    <property type="protein sequence ID" value="RXD52956.1"/>
    <property type="molecule type" value="Genomic_DNA"/>
</dbReference>
<keyword evidence="4" id="KW-1185">Reference proteome</keyword>
<proteinExistence type="predicted"/>
<protein>
    <submittedName>
        <fullName evidence="2">Uncharacterized protein</fullName>
    </submittedName>
</protein>
<dbReference type="RefSeq" id="WP_046932476.1">
    <property type="nucleotide sequence ID" value="NZ_CP018476.1"/>
</dbReference>
<dbReference type="Proteomes" id="UP000289372">
    <property type="component" value="Unassembled WGS sequence"/>
</dbReference>
<dbReference type="Proteomes" id="UP000035369">
    <property type="component" value="Unassembled WGS sequence"/>
</dbReference>
<dbReference type="KEGG" id="xpe:BJD13_24090"/>
<dbReference type="AlphaFoldDB" id="A0A0G8TS50"/>
<reference evidence="1 4" key="1">
    <citation type="submission" date="2015-02" db="EMBL/GenBank/DDBJ databases">
        <title>Whole genome sequencing of multiple isolates of three species of pepper and tomato-infecting xanthomonads reveals genetic diversity in field strains and pinpoints effectors responsible for host specificity.</title>
        <authorList>
            <person name="Schwartz A."/>
            <person name="Dahlbeck D."/>
            <person name="Staskawicz B."/>
            <person name="Bart R."/>
            <person name="Potnis N."/>
            <person name="Minsavage G."/>
            <person name="Timilsina S."/>
            <person name="Goss E."/>
            <person name="Jones J."/>
            <person name="Vallad G."/>
            <person name="Barak J."/>
            <person name="Miller S."/>
            <person name="Ritchie D."/>
            <person name="Martins J.Jr."/>
            <person name="Patane J.S."/>
            <person name="Setubal J.C."/>
        </authorList>
    </citation>
    <scope>NUCLEOTIDE SEQUENCE [LARGE SCALE GENOMIC DNA]</scope>
    <source>
        <strain evidence="1 4">Xp3-15</strain>
    </source>
</reference>
<reference evidence="2 6" key="3">
    <citation type="submission" date="2019-11" db="EMBL/GenBank/DDBJ databases">
        <title>Genome-resolved metagenomics to study the prevalence of co-infection and intraspecific heterogeneity among plant pathogen metapopulations.</title>
        <authorList>
            <person name="Newberry E."/>
            <person name="Bhandari R."/>
            <person name="Kemble J."/>
            <person name="Sikora E."/>
            <person name="Potnis N."/>
        </authorList>
    </citation>
    <scope>NUCLEOTIDE SEQUENCE [LARGE SCALE GENOMIC DNA]</scope>
    <source>
        <strain evidence="2">Xp_Tom_Tuscaloosa_18b</strain>
    </source>
</reference>
<organism evidence="2 6">
    <name type="scientific">Xanthomonas perforans</name>
    <dbReference type="NCBI Taxonomy" id="442694"/>
    <lineage>
        <taxon>Bacteria</taxon>
        <taxon>Pseudomonadati</taxon>
        <taxon>Pseudomonadota</taxon>
        <taxon>Gammaproteobacteria</taxon>
        <taxon>Lysobacterales</taxon>
        <taxon>Lysobacteraceae</taxon>
        <taxon>Xanthomonas</taxon>
    </lineage>
</organism>
<sequence length="181" mass="19958">MSAYHEFIQPFSHEELIRAFETEDLVGCVLRIHLHVEKLLVFALKSSINSQIAKVITSVPQNFSNKVQLAAAFGVPVEICLAVLDLNALRNKIGHNLGQLLAPQDVLQLATKIDAFRAAFFPEEPTVMASAMELSSTGSGKRQFGAGEAIWDFKIASGLLNVWMLRYWAQRGWLSKSTAGS</sequence>
<dbReference type="EMBL" id="JAAGYU010000062">
    <property type="protein sequence ID" value="NEL77397.1"/>
    <property type="molecule type" value="Genomic_DNA"/>
</dbReference>
<dbReference type="Proteomes" id="UP000471082">
    <property type="component" value="Unassembled WGS sequence"/>
</dbReference>
<dbReference type="EMBL" id="JZUY01000088">
    <property type="protein sequence ID" value="KLC00656.1"/>
    <property type="molecule type" value="Genomic_DNA"/>
</dbReference>
<accession>A0A0G8TS50</accession>
<evidence type="ECO:0000313" key="3">
    <source>
        <dbReference type="EMBL" id="RXD52956.1"/>
    </source>
</evidence>
<reference evidence="3 5" key="2">
    <citation type="submission" date="2018-02" db="EMBL/GenBank/DDBJ databases">
        <title>Characterization of Xanthomonas diversity in transplant houses and field plants.</title>
        <authorList>
            <person name="Abrahamian P."/>
            <person name="Timilsina S."/>
            <person name="Minsavage G.V."/>
            <person name="Goss E.M."/>
            <person name="Jones J.B."/>
            <person name="Vallad G.E."/>
        </authorList>
    </citation>
    <scope>NUCLEOTIDE SEQUENCE [LARGE SCALE GENOMIC DNA]</scope>
    <source>
        <strain evidence="3 5">GEV2132</strain>
    </source>
</reference>
<evidence type="ECO:0000313" key="5">
    <source>
        <dbReference type="Proteomes" id="UP000289372"/>
    </source>
</evidence>